<keyword evidence="3" id="KW-1185">Reference proteome</keyword>
<evidence type="ECO:0000313" key="3">
    <source>
        <dbReference type="Proteomes" id="UP000236732"/>
    </source>
</evidence>
<dbReference type="EMBL" id="FNVT01000026">
    <property type="protein sequence ID" value="SEH02414.1"/>
    <property type="molecule type" value="Genomic_DNA"/>
</dbReference>
<name>A0A1H6F0E5_9ACTN</name>
<gene>
    <name evidence="2" type="ORF">SAMN05444920_12672</name>
</gene>
<evidence type="ECO:0000256" key="1">
    <source>
        <dbReference type="SAM" id="MobiDB-lite"/>
    </source>
</evidence>
<feature type="compositionally biased region" description="Basic and acidic residues" evidence="1">
    <location>
        <begin position="338"/>
        <end position="351"/>
    </location>
</feature>
<dbReference type="OrthoDB" id="2562278at2"/>
<feature type="region of interest" description="Disordered" evidence="1">
    <location>
        <begin position="315"/>
        <end position="351"/>
    </location>
</feature>
<organism evidence="2 3">
    <name type="scientific">Nonomuraea solani</name>
    <dbReference type="NCBI Taxonomy" id="1144553"/>
    <lineage>
        <taxon>Bacteria</taxon>
        <taxon>Bacillati</taxon>
        <taxon>Actinomycetota</taxon>
        <taxon>Actinomycetes</taxon>
        <taxon>Streptosporangiales</taxon>
        <taxon>Streptosporangiaceae</taxon>
        <taxon>Nonomuraea</taxon>
    </lineage>
</organism>
<dbReference type="RefSeq" id="WP_160150691.1">
    <property type="nucleotide sequence ID" value="NZ_FNVT01000026.1"/>
</dbReference>
<dbReference type="InterPro" id="IPR025855">
    <property type="entry name" value="Replic_Relax"/>
</dbReference>
<evidence type="ECO:0000313" key="2">
    <source>
        <dbReference type="EMBL" id="SEH02414.1"/>
    </source>
</evidence>
<protein>
    <submittedName>
        <fullName evidence="2">Replication-relaxation</fullName>
    </submittedName>
</protein>
<accession>A0A1H6F0E5</accession>
<dbReference type="Pfam" id="PF13814">
    <property type="entry name" value="Replic_Relax"/>
    <property type="match status" value="1"/>
</dbReference>
<sequence length="351" mass="39036">MSMSDKPCGCSCTCQPAKQPAKQPATRQAAARKLSRFTIQPIPAAQPRLDHTALMTLAARLTERDYQILDHLHHHRVLTTHQLQRIFFTIAQATRARMTILLQLNAVTRFRPWAGYGSGSAPIHWALGKAGAAALAARHGTTLKELGYNPDIPIAVSSRLNHQVGVNDFFSHLHHHARHTPHAAVRAWLSERQCAKQWGDLARPDAYGCWQDNGHQIDFFLEHDTGTETLKRVADKLHDYRNLTDATGITTPILFWLPNPARETNLRKLLASSDLPVATAVHTTHGDGPAGPVWLPAPARAGQTRIRLANLNRGWPHLTLGRNPEQPASTDDHDDELLDRIFAAEDETENK</sequence>
<dbReference type="Proteomes" id="UP000236732">
    <property type="component" value="Unassembled WGS sequence"/>
</dbReference>
<proteinExistence type="predicted"/>
<reference evidence="2 3" key="1">
    <citation type="submission" date="2016-10" db="EMBL/GenBank/DDBJ databases">
        <authorList>
            <person name="de Groot N.N."/>
        </authorList>
    </citation>
    <scope>NUCLEOTIDE SEQUENCE [LARGE SCALE GENOMIC DNA]</scope>
    <source>
        <strain evidence="2 3">CGMCC 4.7037</strain>
    </source>
</reference>
<dbReference type="AlphaFoldDB" id="A0A1H6F0E5"/>